<feature type="non-terminal residue" evidence="1">
    <location>
        <position position="87"/>
    </location>
</feature>
<dbReference type="EMBL" id="LXQA010228291">
    <property type="protein sequence ID" value="MCI35907.1"/>
    <property type="molecule type" value="Genomic_DNA"/>
</dbReference>
<evidence type="ECO:0000313" key="2">
    <source>
        <dbReference type="Proteomes" id="UP000265520"/>
    </source>
</evidence>
<proteinExistence type="predicted"/>
<comment type="caution">
    <text evidence="1">The sequence shown here is derived from an EMBL/GenBank/DDBJ whole genome shotgun (WGS) entry which is preliminary data.</text>
</comment>
<dbReference type="PROSITE" id="PS51257">
    <property type="entry name" value="PROKAR_LIPOPROTEIN"/>
    <property type="match status" value="1"/>
</dbReference>
<accession>A0A392RI50</accession>
<organism evidence="1 2">
    <name type="scientific">Trifolium medium</name>
    <dbReference type="NCBI Taxonomy" id="97028"/>
    <lineage>
        <taxon>Eukaryota</taxon>
        <taxon>Viridiplantae</taxon>
        <taxon>Streptophyta</taxon>
        <taxon>Embryophyta</taxon>
        <taxon>Tracheophyta</taxon>
        <taxon>Spermatophyta</taxon>
        <taxon>Magnoliopsida</taxon>
        <taxon>eudicotyledons</taxon>
        <taxon>Gunneridae</taxon>
        <taxon>Pentapetalae</taxon>
        <taxon>rosids</taxon>
        <taxon>fabids</taxon>
        <taxon>Fabales</taxon>
        <taxon>Fabaceae</taxon>
        <taxon>Papilionoideae</taxon>
        <taxon>50 kb inversion clade</taxon>
        <taxon>NPAAA clade</taxon>
        <taxon>Hologalegina</taxon>
        <taxon>IRL clade</taxon>
        <taxon>Trifolieae</taxon>
        <taxon>Trifolium</taxon>
    </lineage>
</organism>
<dbReference type="AlphaFoldDB" id="A0A392RI50"/>
<reference evidence="1 2" key="1">
    <citation type="journal article" date="2018" name="Front. Plant Sci.">
        <title>Red Clover (Trifolium pratense) and Zigzag Clover (T. medium) - A Picture of Genomic Similarities and Differences.</title>
        <authorList>
            <person name="Dluhosova J."/>
            <person name="Istvanek J."/>
            <person name="Nedelnik J."/>
            <person name="Repkova J."/>
        </authorList>
    </citation>
    <scope>NUCLEOTIDE SEQUENCE [LARGE SCALE GENOMIC DNA]</scope>
    <source>
        <strain evidence="2">cv. 10/8</strain>
        <tissue evidence="1">Leaf</tissue>
    </source>
</reference>
<name>A0A392RI50_9FABA</name>
<sequence>MKDPIRRVAVPSNAVSGPSSCGCNSGIWCLSFENRFWYMMLQELPWSISTLEMFRLAIVTVMSSDRSPLGVPFTRSESENPRVGLLM</sequence>
<dbReference type="Proteomes" id="UP000265520">
    <property type="component" value="Unassembled WGS sequence"/>
</dbReference>
<protein>
    <submittedName>
        <fullName evidence="1">Uncharacterized protein</fullName>
    </submittedName>
</protein>
<keyword evidence="2" id="KW-1185">Reference proteome</keyword>
<evidence type="ECO:0000313" key="1">
    <source>
        <dbReference type="EMBL" id="MCI35907.1"/>
    </source>
</evidence>